<evidence type="ECO:0000256" key="1">
    <source>
        <dbReference type="SAM" id="MobiDB-lite"/>
    </source>
</evidence>
<dbReference type="PANTHER" id="PTHR34466:SF1">
    <property type="entry name" value="OS06G0609800 PROTEIN"/>
    <property type="match status" value="1"/>
</dbReference>
<accession>A0A7J7GLP6</accession>
<sequence>MATSAFKSTTKRMPISSPSNAAAKSGSSTKPYRRSRSLSRFSRLHPNPPEFADTPRGRFVNHHKSR</sequence>
<reference evidence="3" key="1">
    <citation type="journal article" date="2020" name="Nat. Commun.">
        <title>Genome assembly of wild tea tree DASZ reveals pedigree and selection history of tea varieties.</title>
        <authorList>
            <person name="Zhang W."/>
            <person name="Zhang Y."/>
            <person name="Qiu H."/>
            <person name="Guo Y."/>
            <person name="Wan H."/>
            <person name="Zhang X."/>
            <person name="Scossa F."/>
            <person name="Alseekh S."/>
            <person name="Zhang Q."/>
            <person name="Wang P."/>
            <person name="Xu L."/>
            <person name="Schmidt M.H."/>
            <person name="Jia X."/>
            <person name="Li D."/>
            <person name="Zhu A."/>
            <person name="Guo F."/>
            <person name="Chen W."/>
            <person name="Ni D."/>
            <person name="Usadel B."/>
            <person name="Fernie A.R."/>
            <person name="Wen W."/>
        </authorList>
    </citation>
    <scope>NUCLEOTIDE SEQUENCE [LARGE SCALE GENOMIC DNA]</scope>
    <source>
        <strain evidence="3">cv. G240</strain>
    </source>
</reference>
<gene>
    <name evidence="2" type="ORF">HYC85_021455</name>
</gene>
<proteinExistence type="predicted"/>
<organism evidence="2 3">
    <name type="scientific">Camellia sinensis</name>
    <name type="common">Tea plant</name>
    <name type="synonym">Thea sinensis</name>
    <dbReference type="NCBI Taxonomy" id="4442"/>
    <lineage>
        <taxon>Eukaryota</taxon>
        <taxon>Viridiplantae</taxon>
        <taxon>Streptophyta</taxon>
        <taxon>Embryophyta</taxon>
        <taxon>Tracheophyta</taxon>
        <taxon>Spermatophyta</taxon>
        <taxon>Magnoliopsida</taxon>
        <taxon>eudicotyledons</taxon>
        <taxon>Gunneridae</taxon>
        <taxon>Pentapetalae</taxon>
        <taxon>asterids</taxon>
        <taxon>Ericales</taxon>
        <taxon>Theaceae</taxon>
        <taxon>Camellia</taxon>
    </lineage>
</organism>
<comment type="caution">
    <text evidence="2">The sequence shown here is derived from an EMBL/GenBank/DDBJ whole genome shotgun (WGS) entry which is preliminary data.</text>
</comment>
<name>A0A7J7GLP6_CAMSI</name>
<reference evidence="2 3" key="2">
    <citation type="submission" date="2020-07" db="EMBL/GenBank/DDBJ databases">
        <title>Genome assembly of wild tea tree DASZ reveals pedigree and selection history of tea varieties.</title>
        <authorList>
            <person name="Zhang W."/>
        </authorList>
    </citation>
    <scope>NUCLEOTIDE SEQUENCE [LARGE SCALE GENOMIC DNA]</scope>
    <source>
        <strain evidence="3">cv. G240</strain>
        <tissue evidence="2">Leaf</tissue>
    </source>
</reference>
<protein>
    <submittedName>
        <fullName evidence="2">Uncharacterized protein</fullName>
    </submittedName>
</protein>
<evidence type="ECO:0000313" key="2">
    <source>
        <dbReference type="EMBL" id="KAF5940288.1"/>
    </source>
</evidence>
<dbReference type="AlphaFoldDB" id="A0A7J7GLP6"/>
<evidence type="ECO:0000313" key="3">
    <source>
        <dbReference type="Proteomes" id="UP000593564"/>
    </source>
</evidence>
<feature type="region of interest" description="Disordered" evidence="1">
    <location>
        <begin position="1"/>
        <end position="66"/>
    </location>
</feature>
<dbReference type="EMBL" id="JACBKZ010000010">
    <property type="protein sequence ID" value="KAF5940288.1"/>
    <property type="molecule type" value="Genomic_DNA"/>
</dbReference>
<dbReference type="Proteomes" id="UP000593564">
    <property type="component" value="Unassembled WGS sequence"/>
</dbReference>
<dbReference type="PANTHER" id="PTHR34466">
    <property type="entry name" value="OS11G0129800 PROTEIN"/>
    <property type="match status" value="1"/>
</dbReference>
<feature type="compositionally biased region" description="Polar residues" evidence="1">
    <location>
        <begin position="16"/>
        <end position="30"/>
    </location>
</feature>
<keyword evidence="3" id="KW-1185">Reference proteome</keyword>